<organism evidence="6 7">
    <name type="scientific">Hydnomerulius pinastri MD-312</name>
    <dbReference type="NCBI Taxonomy" id="994086"/>
    <lineage>
        <taxon>Eukaryota</taxon>
        <taxon>Fungi</taxon>
        <taxon>Dikarya</taxon>
        <taxon>Basidiomycota</taxon>
        <taxon>Agaricomycotina</taxon>
        <taxon>Agaricomycetes</taxon>
        <taxon>Agaricomycetidae</taxon>
        <taxon>Boletales</taxon>
        <taxon>Boletales incertae sedis</taxon>
        <taxon>Leucogyrophana</taxon>
    </lineage>
</organism>
<dbReference type="PANTHER" id="PTHR45527:SF1">
    <property type="entry name" value="FATTY ACID SYNTHASE"/>
    <property type="match status" value="1"/>
</dbReference>
<dbReference type="InterPro" id="IPR036736">
    <property type="entry name" value="ACP-like_sf"/>
</dbReference>
<evidence type="ECO:0000259" key="5">
    <source>
        <dbReference type="PROSITE" id="PS50075"/>
    </source>
</evidence>
<dbReference type="Pfam" id="PF00550">
    <property type="entry name" value="PP-binding"/>
    <property type="match status" value="1"/>
</dbReference>
<dbReference type="OrthoDB" id="416786at2759"/>
<dbReference type="InterPro" id="IPR029058">
    <property type="entry name" value="AB_hydrolase_fold"/>
</dbReference>
<dbReference type="PANTHER" id="PTHR45527">
    <property type="entry name" value="NONRIBOSOMAL PEPTIDE SYNTHETASE"/>
    <property type="match status" value="1"/>
</dbReference>
<feature type="domain" description="Carrier" evidence="5">
    <location>
        <begin position="44"/>
        <end position="121"/>
    </location>
</feature>
<dbReference type="GO" id="GO:0044550">
    <property type="term" value="P:secondary metabolite biosynthetic process"/>
    <property type="evidence" value="ECO:0007669"/>
    <property type="project" value="TreeGrafter"/>
</dbReference>
<accession>A0A0C9W5R7</accession>
<evidence type="ECO:0000256" key="4">
    <source>
        <dbReference type="ARBA" id="ARBA00023268"/>
    </source>
</evidence>
<dbReference type="AlphaFoldDB" id="A0A0C9W5R7"/>
<dbReference type="GO" id="GO:0016874">
    <property type="term" value="F:ligase activity"/>
    <property type="evidence" value="ECO:0007669"/>
    <property type="project" value="UniProtKB-KW"/>
</dbReference>
<evidence type="ECO:0000313" key="7">
    <source>
        <dbReference type="Proteomes" id="UP000053820"/>
    </source>
</evidence>
<dbReference type="SUPFAM" id="SSF47336">
    <property type="entry name" value="ACP-like"/>
    <property type="match status" value="1"/>
</dbReference>
<keyword evidence="1" id="KW-0596">Phosphopantetheine</keyword>
<evidence type="ECO:0000313" key="6">
    <source>
        <dbReference type="EMBL" id="KIJ57996.1"/>
    </source>
</evidence>
<evidence type="ECO:0000256" key="1">
    <source>
        <dbReference type="ARBA" id="ARBA00022450"/>
    </source>
</evidence>
<evidence type="ECO:0000256" key="2">
    <source>
        <dbReference type="ARBA" id="ARBA00022553"/>
    </source>
</evidence>
<keyword evidence="3" id="KW-0436">Ligase</keyword>
<name>A0A0C9W5R7_9AGAM</name>
<dbReference type="Gene3D" id="1.10.1200.10">
    <property type="entry name" value="ACP-like"/>
    <property type="match status" value="1"/>
</dbReference>
<dbReference type="PROSITE" id="PS50075">
    <property type="entry name" value="CARRIER"/>
    <property type="match status" value="1"/>
</dbReference>
<protein>
    <recommendedName>
        <fullName evidence="5">Carrier domain-containing protein</fullName>
    </recommendedName>
</protein>
<dbReference type="EMBL" id="KN840022">
    <property type="protein sequence ID" value="KIJ57996.1"/>
    <property type="molecule type" value="Genomic_DNA"/>
</dbReference>
<sequence length="257" mass="28014">MVCPSVIAVLPQPPASRNGKIDRNSLGQMDLNAFAPDLNADVGTPTGDVKLELVNIFSKVLKVENSSCGVSHDLFAVGLNSLVTVQAAGNVSKAFNVHIGLNNIYLRPTTHFLIKFLPIKKKGTQPRVYIVTVHDIMGMATPFVRLSAFLPNGMYAISDQLFGSETVFRSIDAMAEHYISMIKTVQSESPYLIVGYSYRGSVADTHGTCLESVESESLQWLFLLVMNSSLSLDDSPSNLLIPSFLLIPSQIVFFGSR</sequence>
<dbReference type="InterPro" id="IPR006162">
    <property type="entry name" value="Ppantetheine_attach_site"/>
</dbReference>
<reference evidence="6 7" key="1">
    <citation type="submission" date="2014-04" db="EMBL/GenBank/DDBJ databases">
        <title>Evolutionary Origins and Diversification of the Mycorrhizal Mutualists.</title>
        <authorList>
            <consortium name="DOE Joint Genome Institute"/>
            <consortium name="Mycorrhizal Genomics Consortium"/>
            <person name="Kohler A."/>
            <person name="Kuo A."/>
            <person name="Nagy L.G."/>
            <person name="Floudas D."/>
            <person name="Copeland A."/>
            <person name="Barry K.W."/>
            <person name="Cichocki N."/>
            <person name="Veneault-Fourrey C."/>
            <person name="LaButti K."/>
            <person name="Lindquist E.A."/>
            <person name="Lipzen A."/>
            <person name="Lundell T."/>
            <person name="Morin E."/>
            <person name="Murat C."/>
            <person name="Riley R."/>
            <person name="Ohm R."/>
            <person name="Sun H."/>
            <person name="Tunlid A."/>
            <person name="Henrissat B."/>
            <person name="Grigoriev I.V."/>
            <person name="Hibbett D.S."/>
            <person name="Martin F."/>
        </authorList>
    </citation>
    <scope>NUCLEOTIDE SEQUENCE [LARGE SCALE GENOMIC DNA]</scope>
    <source>
        <strain evidence="6 7">MD-312</strain>
    </source>
</reference>
<keyword evidence="4" id="KW-0511">Multifunctional enzyme</keyword>
<keyword evidence="7" id="KW-1185">Reference proteome</keyword>
<dbReference type="Proteomes" id="UP000053820">
    <property type="component" value="Unassembled WGS sequence"/>
</dbReference>
<dbReference type="HOGENOM" id="CLU_1082052_0_0_1"/>
<evidence type="ECO:0000256" key="3">
    <source>
        <dbReference type="ARBA" id="ARBA00022598"/>
    </source>
</evidence>
<dbReference type="InterPro" id="IPR009081">
    <property type="entry name" value="PP-bd_ACP"/>
</dbReference>
<dbReference type="SUPFAM" id="SSF53474">
    <property type="entry name" value="alpha/beta-Hydrolases"/>
    <property type="match status" value="1"/>
</dbReference>
<dbReference type="PROSITE" id="PS00012">
    <property type="entry name" value="PHOSPHOPANTETHEINE"/>
    <property type="match status" value="1"/>
</dbReference>
<dbReference type="InterPro" id="IPR001031">
    <property type="entry name" value="Thioesterase"/>
</dbReference>
<dbReference type="Gene3D" id="3.40.50.1820">
    <property type="entry name" value="alpha/beta hydrolase"/>
    <property type="match status" value="1"/>
</dbReference>
<proteinExistence type="predicted"/>
<dbReference type="GO" id="GO:0043041">
    <property type="term" value="P:amino acid activation for nonribosomal peptide biosynthetic process"/>
    <property type="evidence" value="ECO:0007669"/>
    <property type="project" value="TreeGrafter"/>
</dbReference>
<dbReference type="GO" id="GO:0031177">
    <property type="term" value="F:phosphopantetheine binding"/>
    <property type="evidence" value="ECO:0007669"/>
    <property type="project" value="TreeGrafter"/>
</dbReference>
<dbReference type="GO" id="GO:0005737">
    <property type="term" value="C:cytoplasm"/>
    <property type="evidence" value="ECO:0007669"/>
    <property type="project" value="TreeGrafter"/>
</dbReference>
<keyword evidence="2" id="KW-0597">Phosphoprotein</keyword>
<dbReference type="Pfam" id="PF00975">
    <property type="entry name" value="Thioesterase"/>
    <property type="match status" value="1"/>
</dbReference>
<gene>
    <name evidence="6" type="ORF">HYDPIDRAFT_34600</name>
</gene>